<protein>
    <submittedName>
        <fullName evidence="1">Uncharacterized protein</fullName>
    </submittedName>
</protein>
<comment type="caution">
    <text evidence="1">The sequence shown here is derived from an EMBL/GenBank/DDBJ whole genome shotgun (WGS) entry which is preliminary data.</text>
</comment>
<dbReference type="Proteomes" id="UP000624325">
    <property type="component" value="Unassembled WGS sequence"/>
</dbReference>
<dbReference type="RefSeq" id="WP_203699968.1">
    <property type="nucleotide sequence ID" value="NZ_BAAALU010000011.1"/>
</dbReference>
<proteinExistence type="predicted"/>
<keyword evidence="2" id="KW-1185">Reference proteome</keyword>
<evidence type="ECO:0000313" key="1">
    <source>
        <dbReference type="EMBL" id="GIF54237.1"/>
    </source>
</evidence>
<organism evidence="1 2">
    <name type="scientific">Asanoa iriomotensis</name>
    <dbReference type="NCBI Taxonomy" id="234613"/>
    <lineage>
        <taxon>Bacteria</taxon>
        <taxon>Bacillati</taxon>
        <taxon>Actinomycetota</taxon>
        <taxon>Actinomycetes</taxon>
        <taxon>Micromonosporales</taxon>
        <taxon>Micromonosporaceae</taxon>
        <taxon>Asanoa</taxon>
    </lineage>
</organism>
<name>A0ABQ4BUN2_9ACTN</name>
<sequence length="96" mass="10466">MIRAVVVRPTPGYSERAQAGVDTCIWWIQSQGWRLVGVADAAGAMKMHADGGADVVVASHAHHVPPPDHVKIVADEITSGPRRPRWIPTQERRRAG</sequence>
<gene>
    <name evidence="1" type="ORF">Air01nite_03320</name>
</gene>
<accession>A0ABQ4BUN2</accession>
<dbReference type="EMBL" id="BONC01000002">
    <property type="protein sequence ID" value="GIF54237.1"/>
    <property type="molecule type" value="Genomic_DNA"/>
</dbReference>
<evidence type="ECO:0000313" key="2">
    <source>
        <dbReference type="Proteomes" id="UP000624325"/>
    </source>
</evidence>
<reference evidence="1 2" key="1">
    <citation type="submission" date="2021-01" db="EMBL/GenBank/DDBJ databases">
        <title>Whole genome shotgun sequence of Asanoa iriomotensis NBRC 100142.</title>
        <authorList>
            <person name="Komaki H."/>
            <person name="Tamura T."/>
        </authorList>
    </citation>
    <scope>NUCLEOTIDE SEQUENCE [LARGE SCALE GENOMIC DNA]</scope>
    <source>
        <strain evidence="1 2">NBRC 100142</strain>
    </source>
</reference>